<evidence type="ECO:0000313" key="9">
    <source>
        <dbReference type="Proteomes" id="UP000078486"/>
    </source>
</evidence>
<feature type="region of interest" description="Disordered" evidence="6">
    <location>
        <begin position="367"/>
        <end position="391"/>
    </location>
</feature>
<comment type="similarity">
    <text evidence="2">Belongs to the TrbI/VirB10 family.</text>
</comment>
<dbReference type="GO" id="GO:0016020">
    <property type="term" value="C:membrane"/>
    <property type="evidence" value="ECO:0007669"/>
    <property type="project" value="UniProtKB-SubCell"/>
</dbReference>
<dbReference type="Pfam" id="PF03743">
    <property type="entry name" value="TrbI"/>
    <property type="match status" value="1"/>
</dbReference>
<evidence type="ECO:0000256" key="7">
    <source>
        <dbReference type="SAM" id="Phobius"/>
    </source>
</evidence>
<dbReference type="Gene3D" id="2.40.128.260">
    <property type="entry name" value="Type IV secretion system, VirB10/TraB/TrbI"/>
    <property type="match status" value="1"/>
</dbReference>
<accession>A0A178ICW1</accession>
<dbReference type="InterPro" id="IPR042217">
    <property type="entry name" value="T4SS_VirB10/TrbI"/>
</dbReference>
<name>A0A178ICW1_9BACT</name>
<keyword evidence="4 7" id="KW-1133">Transmembrane helix</keyword>
<dbReference type="EMBL" id="LRRQ01000194">
    <property type="protein sequence ID" value="OAM86899.1"/>
    <property type="molecule type" value="Genomic_DNA"/>
</dbReference>
<keyword evidence="9" id="KW-1185">Reference proteome</keyword>
<evidence type="ECO:0000256" key="3">
    <source>
        <dbReference type="ARBA" id="ARBA00022692"/>
    </source>
</evidence>
<protein>
    <recommendedName>
        <fullName evidence="10">TrbI/VirB10 family protein</fullName>
    </recommendedName>
</protein>
<dbReference type="AlphaFoldDB" id="A0A178ICW1"/>
<evidence type="ECO:0000256" key="2">
    <source>
        <dbReference type="ARBA" id="ARBA00010265"/>
    </source>
</evidence>
<evidence type="ECO:0000256" key="4">
    <source>
        <dbReference type="ARBA" id="ARBA00022989"/>
    </source>
</evidence>
<comment type="caution">
    <text evidence="8">The sequence shown here is derived from an EMBL/GenBank/DDBJ whole genome shotgun (WGS) entry which is preliminary data.</text>
</comment>
<keyword evidence="5 7" id="KW-0472">Membrane</keyword>
<dbReference type="Proteomes" id="UP000078486">
    <property type="component" value="Unassembled WGS sequence"/>
</dbReference>
<organism evidence="8 9">
    <name type="scientific">Termitidicoccus mucosus</name>
    <dbReference type="NCBI Taxonomy" id="1184151"/>
    <lineage>
        <taxon>Bacteria</taxon>
        <taxon>Pseudomonadati</taxon>
        <taxon>Verrucomicrobiota</taxon>
        <taxon>Opitutia</taxon>
        <taxon>Opitutales</taxon>
        <taxon>Opitutaceae</taxon>
        <taxon>Termitidicoccus</taxon>
    </lineage>
</organism>
<dbReference type="STRING" id="1184151.AW736_26005"/>
<comment type="subcellular location">
    <subcellularLocation>
        <location evidence="1">Membrane</location>
        <topology evidence="1">Single-pass membrane protein</topology>
    </subcellularLocation>
</comment>
<feature type="compositionally biased region" description="Basic and acidic residues" evidence="6">
    <location>
        <begin position="101"/>
        <end position="111"/>
    </location>
</feature>
<feature type="transmembrane region" description="Helical" evidence="7">
    <location>
        <begin position="38"/>
        <end position="59"/>
    </location>
</feature>
<feature type="region of interest" description="Disordered" evidence="6">
    <location>
        <begin position="82"/>
        <end position="125"/>
    </location>
</feature>
<keyword evidence="3 7" id="KW-0812">Transmembrane</keyword>
<dbReference type="InterPro" id="IPR005498">
    <property type="entry name" value="T4SS_VirB10/TraB/TrbI"/>
</dbReference>
<evidence type="ECO:0000256" key="6">
    <source>
        <dbReference type="SAM" id="MobiDB-lite"/>
    </source>
</evidence>
<dbReference type="OrthoDB" id="187628at2"/>
<sequence>MSSCLASPATRISSRQDKSAVATSSAVKRIIKFIKTPFGSMTALLACVAIGALLIHGGGNNERPITTATALPAPMERHTITRDGQELKIPAPSRPAAPAPERTESGEEAISRPRAARQNSDTVPASTKVPAILPISLLDKNTNATAGADTSAPSRSYAPYGRLIPCETVITLESSRLDTPVIGLVTEDVWHDGRLIIPAGAEVHGRAATDRARERIAASGQWIVVWRDRTTDNGMELALNGIALDRERDDTTGEFGLRDGSAGLAGQIIKTDDFQEIKLFASTFLAGMASGLQDNGSLAGAGGVGIAIPQATAKNAALAGTSGVLNAYAAQIAKRIEEDGFYVRVPAGKQFYIYVTQTLDKAKAARGNGSARLWQKNDAENPTDAPAQERR</sequence>
<evidence type="ECO:0008006" key="10">
    <source>
        <dbReference type="Google" id="ProtNLM"/>
    </source>
</evidence>
<evidence type="ECO:0000313" key="8">
    <source>
        <dbReference type="EMBL" id="OAM86899.1"/>
    </source>
</evidence>
<evidence type="ECO:0000256" key="1">
    <source>
        <dbReference type="ARBA" id="ARBA00004167"/>
    </source>
</evidence>
<gene>
    <name evidence="8" type="ORF">AW736_26005</name>
</gene>
<reference evidence="8 9" key="1">
    <citation type="submission" date="2016-01" db="EMBL/GenBank/DDBJ databases">
        <title>High potential of lignocellulose degradation of a new Verrucomicrobia species.</title>
        <authorList>
            <person name="Wang Y."/>
            <person name="Shi Y."/>
            <person name="Qiu Z."/>
            <person name="Liu S."/>
            <person name="Yang H."/>
        </authorList>
    </citation>
    <scope>NUCLEOTIDE SEQUENCE [LARGE SCALE GENOMIC DNA]</scope>
    <source>
        <strain evidence="8 9">TSB47</strain>
    </source>
</reference>
<proteinExistence type="inferred from homology"/>
<evidence type="ECO:0000256" key="5">
    <source>
        <dbReference type="ARBA" id="ARBA00023136"/>
    </source>
</evidence>